<dbReference type="InterPro" id="IPR036188">
    <property type="entry name" value="FAD/NAD-bd_sf"/>
</dbReference>
<dbReference type="GO" id="GO:0004497">
    <property type="term" value="F:monooxygenase activity"/>
    <property type="evidence" value="ECO:0007669"/>
    <property type="project" value="TreeGrafter"/>
</dbReference>
<organism evidence="3 4">
    <name type="scientific">Metarhizium rileyi (strain RCEF 4871)</name>
    <name type="common">Nomuraea rileyi</name>
    <dbReference type="NCBI Taxonomy" id="1649241"/>
    <lineage>
        <taxon>Eukaryota</taxon>
        <taxon>Fungi</taxon>
        <taxon>Dikarya</taxon>
        <taxon>Ascomycota</taxon>
        <taxon>Pezizomycotina</taxon>
        <taxon>Sordariomycetes</taxon>
        <taxon>Hypocreomycetidae</taxon>
        <taxon>Hypocreales</taxon>
        <taxon>Clavicipitaceae</taxon>
        <taxon>Metarhizium</taxon>
    </lineage>
</organism>
<reference evidence="4" key="1">
    <citation type="submission" date="2018-12" db="EMBL/GenBank/DDBJ databases">
        <title>The complete genome of Metarhizium rileyi, a key fungal pathogen of Lepidoptera.</title>
        <authorList>
            <person name="Binneck E."/>
            <person name="Lastra C.C.L."/>
            <person name="Sosa-Gomez D.R."/>
        </authorList>
    </citation>
    <scope>NUCLEOTIDE SEQUENCE [LARGE SCALE GENOMIC DNA]</scope>
    <source>
        <strain evidence="4">Cep018-CH2</strain>
    </source>
</reference>
<dbReference type="EMBL" id="SBHS01000058">
    <property type="protein sequence ID" value="TWU70903.1"/>
    <property type="molecule type" value="Genomic_DNA"/>
</dbReference>
<dbReference type="PRINTS" id="PR00368">
    <property type="entry name" value="FADPNR"/>
</dbReference>
<accession>A0A5C6G4I6</accession>
<dbReference type="InterPro" id="IPR050982">
    <property type="entry name" value="Auxin_biosynth/cation_transpt"/>
</dbReference>
<evidence type="ECO:0000256" key="1">
    <source>
        <dbReference type="ARBA" id="ARBA00023002"/>
    </source>
</evidence>
<dbReference type="SUPFAM" id="SSF51905">
    <property type="entry name" value="FAD/NAD(P)-binding domain"/>
    <property type="match status" value="1"/>
</dbReference>
<feature type="compositionally biased region" description="Polar residues" evidence="2">
    <location>
        <begin position="1"/>
        <end position="10"/>
    </location>
</feature>
<gene>
    <name evidence="3" type="ORF">ED733_002152</name>
</gene>
<evidence type="ECO:0000313" key="3">
    <source>
        <dbReference type="EMBL" id="TWU70903.1"/>
    </source>
</evidence>
<dbReference type="Proteomes" id="UP000317257">
    <property type="component" value="Unassembled WGS sequence"/>
</dbReference>
<comment type="caution">
    <text evidence="3">The sequence shown here is derived from an EMBL/GenBank/DDBJ whole genome shotgun (WGS) entry which is preliminary data.</text>
</comment>
<dbReference type="PANTHER" id="PTHR43539:SF68">
    <property type="entry name" value="FLAVIN-BINDING MONOOXYGENASE-LIKE PROTEIN (AFU_ORTHOLOGUE AFUA_4G09220)"/>
    <property type="match status" value="1"/>
</dbReference>
<keyword evidence="1" id="KW-0560">Oxidoreductase</keyword>
<dbReference type="PRINTS" id="PR00411">
    <property type="entry name" value="PNDRDTASEI"/>
</dbReference>
<dbReference type="Gene3D" id="3.50.50.60">
    <property type="entry name" value="FAD/NAD(P)-binding domain"/>
    <property type="match status" value="1"/>
</dbReference>
<evidence type="ECO:0008006" key="5">
    <source>
        <dbReference type="Google" id="ProtNLM"/>
    </source>
</evidence>
<proteinExistence type="predicted"/>
<dbReference type="Pfam" id="PF13738">
    <property type="entry name" value="Pyr_redox_3"/>
    <property type="match status" value="1"/>
</dbReference>
<name>A0A5C6G4I6_METRR</name>
<dbReference type="PANTHER" id="PTHR43539">
    <property type="entry name" value="FLAVIN-BINDING MONOOXYGENASE-LIKE PROTEIN (AFU_ORTHOLOGUE AFUA_4G09220)"/>
    <property type="match status" value="1"/>
</dbReference>
<sequence length="634" mass="70337">MATTVLQGSAPTVHALPGSSNIPPTQFPAPEAVGHVDPCVEAERIVGLLNSSFSDTTFQTTEQLFAKQGYWRDHLMLSWSFRTVQGPATIGAFLNECAKSRDGFRIKHIAVDQSGATRQPSVSSLDGEGKVSAITAFLCVETVLGLGEGLIRLAREGGSWKIFTIYTSLRSLKGHPENTFSSRPHGVDHGEQTGRRNWADRRASAIDYSDGNEPAVLILGAGQAGLTAAVRLQAQGLNTLIIDRNDRVGDNWRKRYRHLVLHDPVWYDHLPYLNFPPQWPIFSPKDKLAQWFEAYADIMELNVWMKTKLIETSWDGITKCWTVRVERTKSDGSIEQRTFHPRHIIQATGHTGEKNCPVIKGMENFAGDLICHSSEFLEAREGREGKKAVVIGSCNSALDIAQNYAENGYDVIIVQRSSTHVASSYSITEIAMKGLYSEGGPPVEDADLMIHSMPSSMLKAIQVKVAQLQRDHDKDMLEGLAKAGFKVDNGPDESGLFFKYFQRGGGYYIDVGAAKLIIEGKIKVKQGVEVSEILPDGLRFSDQSEVKADEIVLATGYQSMKSHARQIFGGDVADKVGDVWGFNEEGEWRTIWQRTGHPGFWFHGGNLGLCRYYSQLLALQIKGMEEGFYEYDEN</sequence>
<evidence type="ECO:0000256" key="2">
    <source>
        <dbReference type="SAM" id="MobiDB-lite"/>
    </source>
</evidence>
<dbReference type="AlphaFoldDB" id="A0A5C6G4I6"/>
<protein>
    <recommendedName>
        <fullName evidence="5">Flavin-containing monooxygenase</fullName>
    </recommendedName>
</protein>
<evidence type="ECO:0000313" key="4">
    <source>
        <dbReference type="Proteomes" id="UP000317257"/>
    </source>
</evidence>
<feature type="region of interest" description="Disordered" evidence="2">
    <location>
        <begin position="1"/>
        <end position="29"/>
    </location>
</feature>
<dbReference type="GO" id="GO:0050660">
    <property type="term" value="F:flavin adenine dinucleotide binding"/>
    <property type="evidence" value="ECO:0007669"/>
    <property type="project" value="TreeGrafter"/>
</dbReference>